<evidence type="ECO:0000313" key="3">
    <source>
        <dbReference type="Proteomes" id="UP000266234"/>
    </source>
</evidence>
<protein>
    <recommendedName>
        <fullName evidence="1">HNH nuclease domain-containing protein</fullName>
    </recommendedName>
</protein>
<comment type="caution">
    <text evidence="2">The sequence shown here is derived from an EMBL/GenBank/DDBJ whole genome shotgun (WGS) entry which is preliminary data.</text>
</comment>
<dbReference type="InterPro" id="IPR003615">
    <property type="entry name" value="HNH_nuc"/>
</dbReference>
<accession>A0A395RLZ8</accession>
<sequence>MTGSDLGIILSNPNAFPVHQPRFNGRNILQQLRVHEAWTEIYLKYGRQVLPEEFDAIVTANINTKTHRNDKVRNDAFLRDSGMCVITGISHPEMCHLVPHAATSRSVNLAVFSILFEITRTLISPQYYYKWRDLFTTPHIMEMATNLVGLGRHLHNYLDRGILALKPVQPSTTDHPHTSTFIMTWLPVCGKGADEDVQLCEDHDDDTDLIYHQLEQAFLQSFPPRQPEQGEGWIGAHFNDGALVSSGHLGRVRHNTLWERDMFDALMTLQYETLRVATLRGRTERAPNAG</sequence>
<gene>
    <name evidence="2" type="ORF">FLONG3_10718</name>
</gene>
<feature type="domain" description="HNH nuclease" evidence="1">
    <location>
        <begin position="84"/>
        <end position="165"/>
    </location>
</feature>
<dbReference type="Proteomes" id="UP000266234">
    <property type="component" value="Unassembled WGS sequence"/>
</dbReference>
<proteinExistence type="predicted"/>
<evidence type="ECO:0000313" key="2">
    <source>
        <dbReference type="EMBL" id="RGP60799.1"/>
    </source>
</evidence>
<name>A0A395RLZ8_9HYPO</name>
<evidence type="ECO:0000259" key="1">
    <source>
        <dbReference type="Pfam" id="PF13391"/>
    </source>
</evidence>
<reference evidence="2 3" key="1">
    <citation type="journal article" date="2018" name="PLoS Pathog.">
        <title>Evolution of structural diversity of trichothecenes, a family of toxins produced by plant pathogenic and entomopathogenic fungi.</title>
        <authorList>
            <person name="Proctor R.H."/>
            <person name="McCormick S.P."/>
            <person name="Kim H.S."/>
            <person name="Cardoza R.E."/>
            <person name="Stanley A.M."/>
            <person name="Lindo L."/>
            <person name="Kelly A."/>
            <person name="Brown D.W."/>
            <person name="Lee T."/>
            <person name="Vaughan M.M."/>
            <person name="Alexander N.J."/>
            <person name="Busman M."/>
            <person name="Gutierrez S."/>
        </authorList>
    </citation>
    <scope>NUCLEOTIDE SEQUENCE [LARGE SCALE GENOMIC DNA]</scope>
    <source>
        <strain evidence="2 3">NRRL 20695</strain>
    </source>
</reference>
<dbReference type="Pfam" id="PF13391">
    <property type="entry name" value="HNH_2"/>
    <property type="match status" value="1"/>
</dbReference>
<dbReference type="EMBL" id="PXOG01000332">
    <property type="protein sequence ID" value="RGP60799.1"/>
    <property type="molecule type" value="Genomic_DNA"/>
</dbReference>
<dbReference type="OrthoDB" id="5416097at2759"/>
<organism evidence="2 3">
    <name type="scientific">Fusarium longipes</name>
    <dbReference type="NCBI Taxonomy" id="694270"/>
    <lineage>
        <taxon>Eukaryota</taxon>
        <taxon>Fungi</taxon>
        <taxon>Dikarya</taxon>
        <taxon>Ascomycota</taxon>
        <taxon>Pezizomycotina</taxon>
        <taxon>Sordariomycetes</taxon>
        <taxon>Hypocreomycetidae</taxon>
        <taxon>Hypocreales</taxon>
        <taxon>Nectriaceae</taxon>
        <taxon>Fusarium</taxon>
    </lineage>
</organism>
<keyword evidence="3" id="KW-1185">Reference proteome</keyword>
<dbReference type="AlphaFoldDB" id="A0A395RLZ8"/>